<name>A0ABS7WFI2_9SPHN</name>
<sequence length="311" mass="34461">MKRFLMIASASILVSSAAYSQHHFEPAVEVSIMGSSVYPGTNFYRYANGTWLETTEVPADRRSLSGANAAALDTGVVLNEIINDAAASNPAQETPAWRVATLYRAYHSADGASLSAQENVRAGLDEIRSLATHYDVARFMADPFSNSIVGAYVWIDAGNPSRREITIDQEIYHQGAVGLRNKEAYLAEDKAELREAYREYVTGVFEKLGYSSSADRADAIIAFETALADGMWDQAQMRDRTLNYSPMTFEALQDYAPGFEWRGFLDAMGASNPQNVILRQDTGVREAARIFGETPVEVLKDYLAFHWVDNH</sequence>
<dbReference type="InterPro" id="IPR008753">
    <property type="entry name" value="Peptidase_M13_N"/>
</dbReference>
<dbReference type="InterPro" id="IPR042089">
    <property type="entry name" value="Peptidase_M13_dom_2"/>
</dbReference>
<dbReference type="InterPro" id="IPR000718">
    <property type="entry name" value="Peptidase_M13"/>
</dbReference>
<keyword evidence="1" id="KW-0732">Signal</keyword>
<dbReference type="PROSITE" id="PS51885">
    <property type="entry name" value="NEPRILYSIN"/>
    <property type="match status" value="1"/>
</dbReference>
<accession>A0ABS7WFI2</accession>
<reference evidence="3 4" key="1">
    <citation type="submission" date="2021-04" db="EMBL/GenBank/DDBJ databases">
        <authorList>
            <person name="Pira H."/>
            <person name="Risdian C."/>
            <person name="Wink J."/>
        </authorList>
    </citation>
    <scope>NUCLEOTIDE SEQUENCE [LARGE SCALE GENOMIC DNA]</scope>
    <source>
        <strain evidence="3 4">DSM 107782</strain>
    </source>
</reference>
<gene>
    <name evidence="3" type="ORF">KCN53_00770</name>
</gene>
<feature type="domain" description="Peptidase M13 N-terminal" evidence="2">
    <location>
        <begin position="39"/>
        <end position="310"/>
    </location>
</feature>
<dbReference type="SUPFAM" id="SSF55486">
    <property type="entry name" value="Metalloproteases ('zincins'), catalytic domain"/>
    <property type="match status" value="1"/>
</dbReference>
<dbReference type="Gene3D" id="1.10.1380.10">
    <property type="entry name" value="Neutral endopeptidase , domain2"/>
    <property type="match status" value="1"/>
</dbReference>
<keyword evidence="4" id="KW-1185">Reference proteome</keyword>
<feature type="chain" id="PRO_5045600911" description="Peptidase M13 N-terminal domain-containing protein" evidence="1">
    <location>
        <begin position="21"/>
        <end position="311"/>
    </location>
</feature>
<organism evidence="3 4">
    <name type="scientific">Pacificimonas aurantium</name>
    <dbReference type="NCBI Taxonomy" id="1250540"/>
    <lineage>
        <taxon>Bacteria</taxon>
        <taxon>Pseudomonadati</taxon>
        <taxon>Pseudomonadota</taxon>
        <taxon>Alphaproteobacteria</taxon>
        <taxon>Sphingomonadales</taxon>
        <taxon>Sphingosinicellaceae</taxon>
        <taxon>Pacificimonas</taxon>
    </lineage>
</organism>
<comment type="caution">
    <text evidence="3">The sequence shown here is derived from an EMBL/GenBank/DDBJ whole genome shotgun (WGS) entry which is preliminary data.</text>
</comment>
<evidence type="ECO:0000313" key="4">
    <source>
        <dbReference type="Proteomes" id="UP000824621"/>
    </source>
</evidence>
<feature type="signal peptide" evidence="1">
    <location>
        <begin position="1"/>
        <end position="20"/>
    </location>
</feature>
<evidence type="ECO:0000256" key="1">
    <source>
        <dbReference type="SAM" id="SignalP"/>
    </source>
</evidence>
<dbReference type="Pfam" id="PF05649">
    <property type="entry name" value="Peptidase_M13_N"/>
    <property type="match status" value="1"/>
</dbReference>
<evidence type="ECO:0000259" key="2">
    <source>
        <dbReference type="Pfam" id="PF05649"/>
    </source>
</evidence>
<dbReference type="Proteomes" id="UP000824621">
    <property type="component" value="Unassembled WGS sequence"/>
</dbReference>
<evidence type="ECO:0000313" key="3">
    <source>
        <dbReference type="EMBL" id="MBZ6377158.1"/>
    </source>
</evidence>
<dbReference type="EMBL" id="JAGSGB010000001">
    <property type="protein sequence ID" value="MBZ6377158.1"/>
    <property type="molecule type" value="Genomic_DNA"/>
</dbReference>
<protein>
    <recommendedName>
        <fullName evidence="2">Peptidase M13 N-terminal domain-containing protein</fullName>
    </recommendedName>
</protein>
<proteinExistence type="predicted"/>